<protein>
    <recommendedName>
        <fullName evidence="8">ERT1/acuK family PAS domain-containing protein</fullName>
    </recommendedName>
</protein>
<dbReference type="OMA" id="NANICKS"/>
<accession>G0RZ33</accession>
<keyword evidence="6" id="KW-0469">Meiosis</keyword>
<keyword evidence="4" id="KW-0804">Transcription</keyword>
<feature type="domain" description="ERT1/acuK family PAS" evidence="8">
    <location>
        <begin position="374"/>
        <end position="446"/>
    </location>
</feature>
<evidence type="ECO:0000313" key="10">
    <source>
        <dbReference type="Proteomes" id="UP000008066"/>
    </source>
</evidence>
<proteinExistence type="predicted"/>
<comment type="subcellular location">
    <subcellularLocation>
        <location evidence="1">Nucleus</location>
    </subcellularLocation>
</comment>
<dbReference type="GeneID" id="18254192"/>
<name>G0RZ33_CHATD</name>
<keyword evidence="5" id="KW-0539">Nucleus</keyword>
<dbReference type="Pfam" id="PF24990">
    <property type="entry name" value="PAS_13"/>
    <property type="match status" value="1"/>
</dbReference>
<dbReference type="PANTHER" id="PTHR40375:SF2">
    <property type="entry name" value="SPORULATION-SPECIFIC PROTEIN 22"/>
    <property type="match status" value="1"/>
</dbReference>
<keyword evidence="3" id="KW-0805">Transcription regulation</keyword>
<feature type="region of interest" description="Disordered" evidence="7">
    <location>
        <begin position="1"/>
        <end position="47"/>
    </location>
</feature>
<dbReference type="Pfam" id="PF08631">
    <property type="entry name" value="SPO22"/>
    <property type="match status" value="1"/>
</dbReference>
<evidence type="ECO:0000256" key="6">
    <source>
        <dbReference type="ARBA" id="ARBA00023254"/>
    </source>
</evidence>
<evidence type="ECO:0000256" key="2">
    <source>
        <dbReference type="ARBA" id="ARBA00022723"/>
    </source>
</evidence>
<dbReference type="PANTHER" id="PTHR40375">
    <property type="entry name" value="SPORULATION-SPECIFIC PROTEIN 22"/>
    <property type="match status" value="1"/>
</dbReference>
<evidence type="ECO:0000313" key="9">
    <source>
        <dbReference type="EMBL" id="EGS23461.1"/>
    </source>
</evidence>
<reference evidence="9 10" key="1">
    <citation type="journal article" date="2011" name="Cell">
        <title>Insight into structure and assembly of the nuclear pore complex by utilizing the genome of a eukaryotic thermophile.</title>
        <authorList>
            <person name="Amlacher S."/>
            <person name="Sarges P."/>
            <person name="Flemming D."/>
            <person name="van Noort V."/>
            <person name="Kunze R."/>
            <person name="Devos D.P."/>
            <person name="Arumugam M."/>
            <person name="Bork P."/>
            <person name="Hurt E."/>
        </authorList>
    </citation>
    <scope>NUCLEOTIDE SEQUENCE [LARGE SCALE GENOMIC DNA]</scope>
    <source>
        <strain evidence="10">DSM 1495 / CBS 144.50 / IMI 039719</strain>
    </source>
</reference>
<keyword evidence="2" id="KW-0479">Metal-binding</keyword>
<dbReference type="Proteomes" id="UP000008066">
    <property type="component" value="Unassembled WGS sequence"/>
</dbReference>
<organism evidence="10">
    <name type="scientific">Chaetomium thermophilum (strain DSM 1495 / CBS 144.50 / IMI 039719)</name>
    <name type="common">Thermochaetoides thermophila</name>
    <dbReference type="NCBI Taxonomy" id="759272"/>
    <lineage>
        <taxon>Eukaryota</taxon>
        <taxon>Fungi</taxon>
        <taxon>Dikarya</taxon>
        <taxon>Ascomycota</taxon>
        <taxon>Pezizomycotina</taxon>
        <taxon>Sordariomycetes</taxon>
        <taxon>Sordariomycetidae</taxon>
        <taxon>Sordariales</taxon>
        <taxon>Chaetomiaceae</taxon>
        <taxon>Thermochaetoides</taxon>
    </lineage>
</organism>
<feature type="compositionally biased region" description="Basic and acidic residues" evidence="7">
    <location>
        <begin position="16"/>
        <end position="40"/>
    </location>
</feature>
<evidence type="ECO:0000259" key="8">
    <source>
        <dbReference type="Pfam" id="PF24990"/>
    </source>
</evidence>
<evidence type="ECO:0000256" key="3">
    <source>
        <dbReference type="ARBA" id="ARBA00023015"/>
    </source>
</evidence>
<sequence length="1312" mass="146956">MTAAGAMERTGGSEAKASKPENETTKSKDQRAPTTDDNKGAPKKRRKVNHACLYCRRSHMTCDLSKSAIAPSTVQDAASQPDLARSTMNSNTTGMRPGSFDAAALGNGPGQAAKAAFDAATLASRSNNPLQLVQPSPVSGFSASALGTTLIAGFSDAWLASQSQYHDMHALHPNYVIAPEVTNEFNLLNDFLQTSLLDDNALVSEDQNQSGSASGFGSGSNNNNNNNNNAMIPSNAVPGSSLLAPGNADQGKAISRPGSTMPIDKTREYYLQAADPSGNASPEERMRQVLQAKYEAGLLRPFNYVKGYTRLQNYLDTHVAPASKQKILRQLDRFRPKFREKMKDLVDMDLILVEMWFEKTLMDYDRVFASMAVPACCWRRTGEIFRGNKEMAELIRVPVEDLRGGKISLHEILTEESVVRYWEEFGTIAFDPQHDTLLTACSLKSPDDSVNHVVNCCFSFRIRRDEHKIPRARNQQFVMPPERTSTNGPPDQKRKFEKRIEDAVALATKLKSLLSNSCPNPNSAPAFAGEEPSLIQDVLRQIERLHAYCQQHHHELLAKHQRHRHGKVVPLIMLYIPGISGDPEIDAVATGLWNICVRLLREDAIQGGQDGQEREGEEREGGQLVARKKVGLGEKLRKKLYLHAKVLAFFLLGVARPRENGGYGVVVRLMKLGLKVLRDCVDAGESKLASLVVQVVADYKTWLHDAAQKLPEEEVVECRCLEVQYFIMRTAMAWIENRLDVAEHMYTQAMQLHHFLTAEYAEKLADVLYEIGKSLSSKNDFVTAVKWLERANEIINGPGLERLSREGIELRLAILQALITTLLGTGVPEDFEKAKQLVDFIESENGNKFVVLLLKLELLQKKPAEIFDAEAYADVLQHIIRNFASSESGFKLVAMRVEDRELAEKCLETVSQASDHVDYLGACIAESQKSGDIPIAISALRKLQERYEYTQPNPVHLPALFRCTIRLLNLLIDRSEGDKAAIVEELCKEFEAVVAAIEKQKQDDAPGCKLFTMDELEWFSRNAYNLALKNTTIWDLRCTVRMLTACVKIINHFPQDIPSRTELSLKALFCHFVAASALVSLARTQDNIEKQLQDYVDLRKHVLAFDSELPEYLAQLDEQSRDDMLWKNATLLAFDFEAAIALKQWDDLGGIVQRAVPCKNIVAFQAMADSLLRARTPAQVLYSIMRKLVNEIWVLEAFDAVKLAKYTRCLFQATLPLDDELAMKLLDEACSKARALRESQACWPEEELEWMATTAFNHAADFYVARELERAKEWATKAINLAHWCGDGGRLEEILQSKYLRLRFDSDGVDME</sequence>
<dbReference type="InterPro" id="IPR056751">
    <property type="entry name" value="PAS_13"/>
</dbReference>
<keyword evidence="10" id="KW-1185">Reference proteome</keyword>
<feature type="region of interest" description="Disordered" evidence="7">
    <location>
        <begin position="205"/>
        <end position="262"/>
    </location>
</feature>
<dbReference type="RefSeq" id="XP_006690703.1">
    <property type="nucleotide sequence ID" value="XM_006690640.1"/>
</dbReference>
<dbReference type="eggNOG" id="ENOG502QQGC">
    <property type="taxonomic scope" value="Eukaryota"/>
</dbReference>
<gene>
    <name evidence="9" type="ORF">CTHT_0001540</name>
</gene>
<dbReference type="InterPro" id="IPR013940">
    <property type="entry name" value="Spo22/ZIP4/TEX11"/>
</dbReference>
<dbReference type="GO" id="GO:0090173">
    <property type="term" value="P:regulation of synaptonemal complex assembly"/>
    <property type="evidence" value="ECO:0007669"/>
    <property type="project" value="InterPro"/>
</dbReference>
<evidence type="ECO:0000256" key="7">
    <source>
        <dbReference type="SAM" id="MobiDB-lite"/>
    </source>
</evidence>
<dbReference type="OrthoDB" id="65716at2759"/>
<dbReference type="HOGENOM" id="CLU_001453_2_1_1"/>
<dbReference type="EMBL" id="GL988032">
    <property type="protein sequence ID" value="EGS23461.1"/>
    <property type="molecule type" value="Genomic_DNA"/>
</dbReference>
<dbReference type="KEGG" id="cthr:CTHT_0001540"/>
<dbReference type="GO" id="GO:0005634">
    <property type="term" value="C:nucleus"/>
    <property type="evidence" value="ECO:0007669"/>
    <property type="project" value="UniProtKB-SubCell"/>
</dbReference>
<evidence type="ECO:0000256" key="5">
    <source>
        <dbReference type="ARBA" id="ARBA00023242"/>
    </source>
</evidence>
<dbReference type="GO" id="GO:0051321">
    <property type="term" value="P:meiotic cell cycle"/>
    <property type="evidence" value="ECO:0007669"/>
    <property type="project" value="UniProtKB-KW"/>
</dbReference>
<dbReference type="GO" id="GO:0046872">
    <property type="term" value="F:metal ion binding"/>
    <property type="evidence" value="ECO:0007669"/>
    <property type="project" value="UniProtKB-KW"/>
</dbReference>
<evidence type="ECO:0000256" key="4">
    <source>
        <dbReference type="ARBA" id="ARBA00023163"/>
    </source>
</evidence>
<evidence type="ECO:0000256" key="1">
    <source>
        <dbReference type="ARBA" id="ARBA00004123"/>
    </source>
</evidence>
<dbReference type="InterPro" id="IPR039057">
    <property type="entry name" value="Spo22/ZIP4"/>
</dbReference>
<feature type="compositionally biased region" description="Low complexity" evidence="7">
    <location>
        <begin position="208"/>
        <end position="229"/>
    </location>
</feature>